<keyword evidence="3" id="KW-0731">Sigma factor</keyword>
<dbReference type="Proteomes" id="UP000063429">
    <property type="component" value="Chromosome"/>
</dbReference>
<dbReference type="EMBL" id="CP011409">
    <property type="protein sequence ID" value="AKZ61990.1"/>
    <property type="molecule type" value="Genomic_DNA"/>
</dbReference>
<sequence>MSSNEMGATLGAMYRDHHRWLLGWLHKRLGNAFDAADLAQDAFMRILLKNDDFRVKEPRALLTTIAQGIVANLRRRQEIERSYLDALALMPEAHAPSPESRMIMLETLVALDRMLGVLPALTKEAFLLSQLEGLRQTEIAERLNISVPTVKRHIARALEQCCFWEEATA</sequence>
<evidence type="ECO:0000256" key="2">
    <source>
        <dbReference type="ARBA" id="ARBA00023015"/>
    </source>
</evidence>
<evidence type="ECO:0000259" key="6">
    <source>
        <dbReference type="Pfam" id="PF08281"/>
    </source>
</evidence>
<evidence type="ECO:0000313" key="8">
    <source>
        <dbReference type="Proteomes" id="UP000063429"/>
    </source>
</evidence>
<organism evidence="7 8">
    <name type="scientific">Herbaspirillum hiltneri N3</name>
    <dbReference type="NCBI Taxonomy" id="1262470"/>
    <lineage>
        <taxon>Bacteria</taxon>
        <taxon>Pseudomonadati</taxon>
        <taxon>Pseudomonadota</taxon>
        <taxon>Betaproteobacteria</taxon>
        <taxon>Burkholderiales</taxon>
        <taxon>Oxalobacteraceae</taxon>
        <taxon>Herbaspirillum</taxon>
    </lineage>
</organism>
<dbReference type="InterPro" id="IPR013325">
    <property type="entry name" value="RNA_pol_sigma_r2"/>
</dbReference>
<reference evidence="8" key="1">
    <citation type="journal article" date="2015" name="Genome Announc.">
        <title>Complete Genome Sequence of Herbaspirillum hiltneri N3 (DSM 17495), Isolated from Surface-Sterilized Wheat Roots.</title>
        <authorList>
            <person name="Guizelini D."/>
            <person name="Saizaki P.M."/>
            <person name="Coimbra N.A."/>
            <person name="Weiss V.A."/>
            <person name="Faoro H."/>
            <person name="Sfeir M.Z."/>
            <person name="Baura V.A."/>
            <person name="Monteiro R.A."/>
            <person name="Chubatsu L.S."/>
            <person name="Souza E.M."/>
            <person name="Cruz L.M."/>
            <person name="Pedrosa F.O."/>
            <person name="Raittz R.T."/>
            <person name="Marchaukoski J.N."/>
            <person name="Steffens M.B."/>
        </authorList>
    </citation>
    <scope>NUCLEOTIDE SEQUENCE [LARGE SCALE GENOMIC DNA]</scope>
    <source>
        <strain evidence="8">N3</strain>
    </source>
</reference>
<evidence type="ECO:0000256" key="1">
    <source>
        <dbReference type="ARBA" id="ARBA00010641"/>
    </source>
</evidence>
<dbReference type="PANTHER" id="PTHR43133:SF63">
    <property type="entry name" value="RNA POLYMERASE SIGMA FACTOR FECI-RELATED"/>
    <property type="match status" value="1"/>
</dbReference>
<name>A0ABM5UXE0_9BURK</name>
<dbReference type="SUPFAM" id="SSF88946">
    <property type="entry name" value="Sigma2 domain of RNA polymerase sigma factors"/>
    <property type="match status" value="1"/>
</dbReference>
<evidence type="ECO:0000313" key="7">
    <source>
        <dbReference type="EMBL" id="AKZ61990.1"/>
    </source>
</evidence>
<dbReference type="Gene3D" id="1.10.10.10">
    <property type="entry name" value="Winged helix-like DNA-binding domain superfamily/Winged helix DNA-binding domain"/>
    <property type="match status" value="1"/>
</dbReference>
<proteinExistence type="inferred from homology"/>
<keyword evidence="4" id="KW-0804">Transcription</keyword>
<gene>
    <name evidence="7" type="ORF">F506_04270</name>
</gene>
<dbReference type="CDD" id="cd06171">
    <property type="entry name" value="Sigma70_r4"/>
    <property type="match status" value="1"/>
</dbReference>
<dbReference type="Gene3D" id="1.10.1740.10">
    <property type="match status" value="1"/>
</dbReference>
<dbReference type="InterPro" id="IPR014284">
    <property type="entry name" value="RNA_pol_sigma-70_dom"/>
</dbReference>
<accession>A0ABM5UXE0</accession>
<dbReference type="InterPro" id="IPR036388">
    <property type="entry name" value="WH-like_DNA-bd_sf"/>
</dbReference>
<dbReference type="NCBIfam" id="NF009180">
    <property type="entry name" value="PRK12528.1"/>
    <property type="match status" value="1"/>
</dbReference>
<feature type="domain" description="RNA polymerase sigma-70 region 2" evidence="5">
    <location>
        <begin position="13"/>
        <end position="77"/>
    </location>
</feature>
<dbReference type="InterPro" id="IPR013324">
    <property type="entry name" value="RNA_pol_sigma_r3/r4-like"/>
</dbReference>
<feature type="domain" description="RNA polymerase sigma factor 70 region 4 type 2" evidence="6">
    <location>
        <begin position="109"/>
        <end position="161"/>
    </location>
</feature>
<evidence type="ECO:0000256" key="3">
    <source>
        <dbReference type="ARBA" id="ARBA00023082"/>
    </source>
</evidence>
<dbReference type="InterPro" id="IPR007627">
    <property type="entry name" value="RNA_pol_sigma70_r2"/>
</dbReference>
<protein>
    <submittedName>
        <fullName evidence="7">RNA polymerase sigma factor</fullName>
    </submittedName>
</protein>
<dbReference type="NCBIfam" id="TIGR02937">
    <property type="entry name" value="sigma70-ECF"/>
    <property type="match status" value="1"/>
</dbReference>
<dbReference type="PANTHER" id="PTHR43133">
    <property type="entry name" value="RNA POLYMERASE ECF-TYPE SIGMA FACTO"/>
    <property type="match status" value="1"/>
</dbReference>
<comment type="similarity">
    <text evidence="1">Belongs to the sigma-70 factor family. ECF subfamily.</text>
</comment>
<dbReference type="SUPFAM" id="SSF88659">
    <property type="entry name" value="Sigma3 and sigma4 domains of RNA polymerase sigma factors"/>
    <property type="match status" value="1"/>
</dbReference>
<keyword evidence="8" id="KW-1185">Reference proteome</keyword>
<dbReference type="InterPro" id="IPR039425">
    <property type="entry name" value="RNA_pol_sigma-70-like"/>
</dbReference>
<dbReference type="Pfam" id="PF04542">
    <property type="entry name" value="Sigma70_r2"/>
    <property type="match status" value="1"/>
</dbReference>
<evidence type="ECO:0000256" key="4">
    <source>
        <dbReference type="ARBA" id="ARBA00023163"/>
    </source>
</evidence>
<dbReference type="InterPro" id="IPR013249">
    <property type="entry name" value="RNA_pol_sigma70_r4_t2"/>
</dbReference>
<evidence type="ECO:0000259" key="5">
    <source>
        <dbReference type="Pfam" id="PF04542"/>
    </source>
</evidence>
<dbReference type="Pfam" id="PF08281">
    <property type="entry name" value="Sigma70_r4_2"/>
    <property type="match status" value="1"/>
</dbReference>
<keyword evidence="2" id="KW-0805">Transcription regulation</keyword>